<name>A0A427XF70_9TREE</name>
<proteinExistence type="predicted"/>
<dbReference type="Pfam" id="PF00378">
    <property type="entry name" value="ECH_1"/>
    <property type="match status" value="1"/>
</dbReference>
<dbReference type="SUPFAM" id="SSF52096">
    <property type="entry name" value="ClpP/crotonase"/>
    <property type="match status" value="1"/>
</dbReference>
<reference evidence="2 3" key="1">
    <citation type="submission" date="2018-11" db="EMBL/GenBank/DDBJ databases">
        <title>Genome sequence of Apiotrichum porosum DSM 27194.</title>
        <authorList>
            <person name="Aliyu H."/>
            <person name="Gorte O."/>
            <person name="Ochsenreither K."/>
        </authorList>
    </citation>
    <scope>NUCLEOTIDE SEQUENCE [LARGE SCALE GENOMIC DNA]</scope>
    <source>
        <strain evidence="2 3">DSM 27194</strain>
    </source>
</reference>
<dbReference type="OrthoDB" id="5126881at2759"/>
<evidence type="ECO:0000256" key="1">
    <source>
        <dbReference type="SAM" id="MobiDB-lite"/>
    </source>
</evidence>
<dbReference type="SUPFAM" id="SSF53328">
    <property type="entry name" value="Formyltransferase"/>
    <property type="match status" value="1"/>
</dbReference>
<dbReference type="InterPro" id="IPR047180">
    <property type="entry name" value="HoxX-like"/>
</dbReference>
<comment type="caution">
    <text evidence="2">The sequence shown here is derived from an EMBL/GenBank/DDBJ whole genome shotgun (WGS) entry which is preliminary data.</text>
</comment>
<evidence type="ECO:0008006" key="4">
    <source>
        <dbReference type="Google" id="ProtNLM"/>
    </source>
</evidence>
<feature type="region of interest" description="Disordered" evidence="1">
    <location>
        <begin position="786"/>
        <end position="831"/>
    </location>
</feature>
<evidence type="ECO:0000313" key="2">
    <source>
        <dbReference type="EMBL" id="RSH77498.1"/>
    </source>
</evidence>
<dbReference type="PANTHER" id="PTHR43388">
    <property type="entry name" value="HYDROGENASE MATURATION FACTOR HOXX"/>
    <property type="match status" value="1"/>
</dbReference>
<dbReference type="Proteomes" id="UP000279236">
    <property type="component" value="Unassembled WGS sequence"/>
</dbReference>
<keyword evidence="3" id="KW-1185">Reference proteome</keyword>
<dbReference type="PANTHER" id="PTHR43388:SF1">
    <property type="entry name" value="HYDROGENASE MATURATION FACTOR HOXX"/>
    <property type="match status" value="1"/>
</dbReference>
<organism evidence="2 3">
    <name type="scientific">Apiotrichum porosum</name>
    <dbReference type="NCBI Taxonomy" id="105984"/>
    <lineage>
        <taxon>Eukaryota</taxon>
        <taxon>Fungi</taxon>
        <taxon>Dikarya</taxon>
        <taxon>Basidiomycota</taxon>
        <taxon>Agaricomycotina</taxon>
        <taxon>Tremellomycetes</taxon>
        <taxon>Trichosporonales</taxon>
        <taxon>Trichosporonaceae</taxon>
        <taxon>Apiotrichum</taxon>
    </lineage>
</organism>
<dbReference type="AlphaFoldDB" id="A0A427XF70"/>
<dbReference type="GeneID" id="39588019"/>
<evidence type="ECO:0000313" key="3">
    <source>
        <dbReference type="Proteomes" id="UP000279236"/>
    </source>
</evidence>
<dbReference type="InterPro" id="IPR001753">
    <property type="entry name" value="Enoyl-CoA_hydra/iso"/>
</dbReference>
<feature type="compositionally biased region" description="Polar residues" evidence="1">
    <location>
        <begin position="945"/>
        <end position="956"/>
    </location>
</feature>
<dbReference type="Gene3D" id="3.40.50.12230">
    <property type="match status" value="1"/>
</dbReference>
<accession>A0A427XF70</accession>
<dbReference type="Gene3D" id="3.90.226.10">
    <property type="entry name" value="2-enoyl-CoA Hydratase, Chain A, domain 1"/>
    <property type="match status" value="1"/>
</dbReference>
<protein>
    <recommendedName>
        <fullName evidence="4">Formyl transferase C-terminal domain-containing protein</fullName>
    </recommendedName>
</protein>
<dbReference type="RefSeq" id="XP_028472645.1">
    <property type="nucleotide sequence ID" value="XM_028619149.1"/>
</dbReference>
<dbReference type="EMBL" id="RSCE01000016">
    <property type="protein sequence ID" value="RSH77498.1"/>
    <property type="molecule type" value="Genomic_DNA"/>
</dbReference>
<dbReference type="InterPro" id="IPR036477">
    <property type="entry name" value="Formyl_transf_N_sf"/>
</dbReference>
<dbReference type="InterPro" id="IPR029045">
    <property type="entry name" value="ClpP/crotonase-like_dom_sf"/>
</dbReference>
<sequence>MSVPPARALVDLPPLPEEVRKWRILLLVSAVNSLTQRVATYLTDLGCERVSTELAITDEAMVSAVLAHAPHVVLCPFLTKKVPDVIWSNVLTLIVHPGPPGDAGPAAIDWAIMGDRGLDPDATSALASLVAPVDRSKPIAERQRSHWGITVLQADHTMDGGPVWAFDQFPLPDVSRTTKSTIYQGPVAAATVRAVTVALTRIAGSFAGLSDPSHRAQRVAVPVDPKWSLQCVSHGVPFLGGRLNERPQIKPGQRRPDLAKHTAADVARIINCGDSQPGGTLKTARSFIFAYDCKIHLRANTIPPSLLPQPWNLIPAGKAIATRDGAVLFKTADCGHGHESCTFGCGVAVWLTHGRLPKPTTAAALQSKVPMAEALRKAGEASRLEGVREWTETGFAEAPGTYQQVFVRSIEEGDAVLQLVYWDFYNGAFSTTGCEHLVRALQWASDPARGNVKVLALMGGGYFSNGVALNVIEAAEHPGRETWANINAIDDVVEVLAGDVSSVPRSDFLAGIASLTERGITTVACVRGNAAAGGVALAAACDVVVAAGTAVFNPAYRAMGLHGSEFHLYSYVERCGRSIATHLVKDMLPLSATRSRELGLVDVVLGGRDTSAATTQALMTEYIRTLASAPSAALGSEHFPSAPWTKTVAGAPISSTRTLVDRMCENKRLRYESANHIPLVNYRHEELSQMLLDSFHPTRSARYHTRRIKFVRKVKAEGTPTRFVTHRVHAKLDAEETAEFDSANGWVRGEEWSWVGLQTPSSMATSANLLIDFAAPVPPLTTRCASCSTESERSHDIVTDPGEPAPPSPAIRHFTESPSTGSPIGLPKQLPSIVGTAAPASLLSPDYVKDRSSSKQRRASTVGRTPPRAYRELSETSTSLSPSPPDRSTKKRGSSFLGKLSSAFRSRTDLKSSLHTPPVPIGKDSPISVAAGTVVSDGIARSAPTTRVGTVSSTPSYRRPTIANEGNTESPCLFNVTGDFAEPRHQRDTTARPVVVSVN</sequence>
<dbReference type="STRING" id="105984.A0A427XF70"/>
<feature type="region of interest" description="Disordered" evidence="1">
    <location>
        <begin position="845"/>
        <end position="897"/>
    </location>
</feature>
<feature type="region of interest" description="Disordered" evidence="1">
    <location>
        <begin position="945"/>
        <end position="970"/>
    </location>
</feature>
<gene>
    <name evidence="2" type="ORF">EHS24_003476</name>
</gene>